<dbReference type="InterPro" id="IPR045931">
    <property type="entry name" value="DUF6350"/>
</dbReference>
<feature type="region of interest" description="Disordered" evidence="1">
    <location>
        <begin position="1"/>
        <end position="28"/>
    </location>
</feature>
<feature type="transmembrane region" description="Helical" evidence="2">
    <location>
        <begin position="180"/>
        <end position="200"/>
    </location>
</feature>
<feature type="transmembrane region" description="Helical" evidence="2">
    <location>
        <begin position="150"/>
        <end position="168"/>
    </location>
</feature>
<feature type="transmembrane region" description="Helical" evidence="2">
    <location>
        <begin position="371"/>
        <end position="396"/>
    </location>
</feature>
<feature type="transmembrane region" description="Helical" evidence="2">
    <location>
        <begin position="299"/>
        <end position="318"/>
    </location>
</feature>
<protein>
    <submittedName>
        <fullName evidence="3">DUF6350 family protein</fullName>
    </submittedName>
</protein>
<keyword evidence="2" id="KW-1133">Transmembrane helix</keyword>
<dbReference type="Pfam" id="PF19877">
    <property type="entry name" value="DUF6350"/>
    <property type="match status" value="1"/>
</dbReference>
<feature type="compositionally biased region" description="Basic and acidic residues" evidence="1">
    <location>
        <begin position="488"/>
        <end position="548"/>
    </location>
</feature>
<feature type="transmembrane region" description="Helical" evidence="2">
    <location>
        <begin position="338"/>
        <end position="359"/>
    </location>
</feature>
<accession>A0ABV2YU50</accession>
<feature type="transmembrane region" description="Helical" evidence="2">
    <location>
        <begin position="408"/>
        <end position="430"/>
    </location>
</feature>
<feature type="transmembrane region" description="Helical" evidence="2">
    <location>
        <begin position="231"/>
        <end position="252"/>
    </location>
</feature>
<feature type="region of interest" description="Disordered" evidence="1">
    <location>
        <begin position="571"/>
        <end position="613"/>
    </location>
</feature>
<reference evidence="3 4" key="1">
    <citation type="submission" date="2024-06" db="EMBL/GenBank/DDBJ databases">
        <title>The Natural Products Discovery Center: Release of the First 8490 Sequenced Strains for Exploring Actinobacteria Biosynthetic Diversity.</title>
        <authorList>
            <person name="Kalkreuter E."/>
            <person name="Kautsar S.A."/>
            <person name="Yang D."/>
            <person name="Bader C.D."/>
            <person name="Teijaro C.N."/>
            <person name="Fluegel L."/>
            <person name="Davis C.M."/>
            <person name="Simpson J.R."/>
            <person name="Lauterbach L."/>
            <person name="Steele A.D."/>
            <person name="Gui C."/>
            <person name="Meng S."/>
            <person name="Li G."/>
            <person name="Viehrig K."/>
            <person name="Ye F."/>
            <person name="Su P."/>
            <person name="Kiefer A.F."/>
            <person name="Nichols A."/>
            <person name="Cepeda A.J."/>
            <person name="Yan W."/>
            <person name="Fan B."/>
            <person name="Jiang Y."/>
            <person name="Adhikari A."/>
            <person name="Zheng C.-J."/>
            <person name="Schuster L."/>
            <person name="Cowan T.M."/>
            <person name="Smanski M.J."/>
            <person name="Chevrette M.G."/>
            <person name="De Carvalho L.P.S."/>
            <person name="Shen B."/>
        </authorList>
    </citation>
    <scope>NUCLEOTIDE SEQUENCE [LARGE SCALE GENOMIC DNA]</scope>
    <source>
        <strain evidence="3 4">NPDC033039</strain>
    </source>
</reference>
<evidence type="ECO:0000313" key="3">
    <source>
        <dbReference type="EMBL" id="MEU3709271.1"/>
    </source>
</evidence>
<evidence type="ECO:0000313" key="4">
    <source>
        <dbReference type="Proteomes" id="UP001550853"/>
    </source>
</evidence>
<feature type="transmembrane region" description="Helical" evidence="2">
    <location>
        <begin position="99"/>
        <end position="118"/>
    </location>
</feature>
<proteinExistence type="predicted"/>
<feature type="compositionally biased region" description="Basic and acidic residues" evidence="1">
    <location>
        <begin position="443"/>
        <end position="452"/>
    </location>
</feature>
<keyword evidence="2" id="KW-0472">Membrane</keyword>
<feature type="transmembrane region" description="Helical" evidence="2">
    <location>
        <begin position="37"/>
        <end position="63"/>
    </location>
</feature>
<evidence type="ECO:0000256" key="1">
    <source>
        <dbReference type="SAM" id="MobiDB-lite"/>
    </source>
</evidence>
<sequence length="613" mass="62504">MSQLTDRGPETFPRGRPAAPRPAPHGPSVRAPSAIGAAFFGGVTAAGLGLGAVTVAVLLLWVASPYPGGDPAEALHLAADLWLLAHGADLVRTAALTGAPVPVALTPLLFCALPGWLLHRSAHHLLADPGDDGFAPAPSASSDASPIARLAALFAGYLLVIAGTVGYASAGPLRVDPLSAALWIPAVVAATLALSTWYGYGCPGWDAALPPGVRIRLGGARGTAVRRAATAATLALLGSGAVLTLAGLVLHAGTARRDLLVLAPDWVGRGTVLLLCLALLPNAAVWGAAYALGPGFTTGAGALAAPLGTTAPAVLPHFPLLAALPAPGPGTPLTWSVAAGPVLAGVLLGRYVALAAAGADAGRPWRRRTTLGMAALAAGCCGALTAALAALAGGALGTGSLAFFGPSWWLTGLAATAWTALTGLPVALLLRACRLHTRRKRSGARDGAERHPSRARRPARKAAGPERVAVSPEYVAVPPEPVAVRPEPTAEKSDRKAVRAERKADRKAAKADRKAARVDRKAAKAERKSAKAERKAARGVRVDGGRQVRERVGDDESYGLDILLNRFDPWHEADGGAEWGRSDGGVPERRGENGPRERAATGGGAVGENRRAP</sequence>
<dbReference type="Proteomes" id="UP001550853">
    <property type="component" value="Unassembled WGS sequence"/>
</dbReference>
<gene>
    <name evidence="3" type="ORF">AB0E61_04125</name>
</gene>
<name>A0ABV2YU50_9ACTN</name>
<evidence type="ECO:0000256" key="2">
    <source>
        <dbReference type="SAM" id="Phobius"/>
    </source>
</evidence>
<dbReference type="EMBL" id="JBEZVI010000002">
    <property type="protein sequence ID" value="MEU3709271.1"/>
    <property type="molecule type" value="Genomic_DNA"/>
</dbReference>
<feature type="compositionally biased region" description="Basic and acidic residues" evidence="1">
    <location>
        <begin position="586"/>
        <end position="599"/>
    </location>
</feature>
<keyword evidence="4" id="KW-1185">Reference proteome</keyword>
<keyword evidence="2" id="KW-0812">Transmembrane</keyword>
<feature type="transmembrane region" description="Helical" evidence="2">
    <location>
        <begin position="272"/>
        <end position="292"/>
    </location>
</feature>
<comment type="caution">
    <text evidence="3">The sequence shown here is derived from an EMBL/GenBank/DDBJ whole genome shotgun (WGS) entry which is preliminary data.</text>
</comment>
<feature type="compositionally biased region" description="Low complexity" evidence="1">
    <location>
        <begin position="461"/>
        <end position="487"/>
    </location>
</feature>
<dbReference type="RefSeq" id="WP_051739976.1">
    <property type="nucleotide sequence ID" value="NZ_JBEZVI010000002.1"/>
</dbReference>
<organism evidence="3 4">
    <name type="scientific">Streptomyces catenulae</name>
    <dbReference type="NCBI Taxonomy" id="66875"/>
    <lineage>
        <taxon>Bacteria</taxon>
        <taxon>Bacillati</taxon>
        <taxon>Actinomycetota</taxon>
        <taxon>Actinomycetes</taxon>
        <taxon>Kitasatosporales</taxon>
        <taxon>Streptomycetaceae</taxon>
        <taxon>Streptomyces</taxon>
    </lineage>
</organism>
<feature type="region of interest" description="Disordered" evidence="1">
    <location>
        <begin position="440"/>
        <end position="548"/>
    </location>
</feature>